<gene>
    <name evidence="1" type="ORF">PR048_026241</name>
</gene>
<keyword evidence="2" id="KW-1185">Reference proteome</keyword>
<sequence length="310" mass="35073">MGIDTRGGIALPKCPSRVVKGEGNRKVQRRFVIETYCLWTIFVMVREYRFDNIKASFLACGGFELPMPSAVRNEPLSTSALFSRSDMNYVMPSANCAANNTLVEEMGLPRENTRTTANSARGFHMQKSGRQLDRPEPQGWTAGSTHIIVASAIQFQCVPPEKFDFRAPLEWSKRRRRFRRFRTASGLFKKSDEAQVNMLLYCIGPKADDMMDSFTLKEDQVKKYATVKDSEQKPRLQTSSGFSNTGNNMGNQQMCLLTTFLNWQRLEGLITTVLVIGVSDDRLSEVLQINSGLTMEQAIKNIRQVETVKQ</sequence>
<evidence type="ECO:0000313" key="2">
    <source>
        <dbReference type="Proteomes" id="UP001159363"/>
    </source>
</evidence>
<dbReference type="EMBL" id="JARBHB010000011">
    <property type="protein sequence ID" value="KAJ8872633.1"/>
    <property type="molecule type" value="Genomic_DNA"/>
</dbReference>
<accession>A0ABQ9GKV8</accession>
<evidence type="ECO:0000313" key="1">
    <source>
        <dbReference type="EMBL" id="KAJ8872633.1"/>
    </source>
</evidence>
<reference evidence="1 2" key="1">
    <citation type="submission" date="2023-02" db="EMBL/GenBank/DDBJ databases">
        <title>LHISI_Scaffold_Assembly.</title>
        <authorList>
            <person name="Stuart O.P."/>
            <person name="Cleave R."/>
            <person name="Magrath M.J.L."/>
            <person name="Mikheyev A.S."/>
        </authorList>
    </citation>
    <scope>NUCLEOTIDE SEQUENCE [LARGE SCALE GENOMIC DNA]</scope>
    <source>
        <strain evidence="1">Daus_M_001</strain>
        <tissue evidence="1">Leg muscle</tissue>
    </source>
</reference>
<proteinExistence type="predicted"/>
<comment type="caution">
    <text evidence="1">The sequence shown here is derived from an EMBL/GenBank/DDBJ whole genome shotgun (WGS) entry which is preliminary data.</text>
</comment>
<dbReference type="Proteomes" id="UP001159363">
    <property type="component" value="Chromosome 10"/>
</dbReference>
<protein>
    <submittedName>
        <fullName evidence="1">Uncharacterized protein</fullName>
    </submittedName>
</protein>
<organism evidence="1 2">
    <name type="scientific">Dryococelus australis</name>
    <dbReference type="NCBI Taxonomy" id="614101"/>
    <lineage>
        <taxon>Eukaryota</taxon>
        <taxon>Metazoa</taxon>
        <taxon>Ecdysozoa</taxon>
        <taxon>Arthropoda</taxon>
        <taxon>Hexapoda</taxon>
        <taxon>Insecta</taxon>
        <taxon>Pterygota</taxon>
        <taxon>Neoptera</taxon>
        <taxon>Polyneoptera</taxon>
        <taxon>Phasmatodea</taxon>
        <taxon>Verophasmatodea</taxon>
        <taxon>Anareolatae</taxon>
        <taxon>Phasmatidae</taxon>
        <taxon>Eurycanthinae</taxon>
        <taxon>Dryococelus</taxon>
    </lineage>
</organism>
<name>A0ABQ9GKV8_9NEOP</name>